<dbReference type="STRING" id="452.Lspi_2858"/>
<evidence type="ECO:0000313" key="2">
    <source>
        <dbReference type="Proteomes" id="UP000054877"/>
    </source>
</evidence>
<dbReference type="OrthoDB" id="9789432at2"/>
<organism evidence="1 2">
    <name type="scientific">Legionella spiritensis</name>
    <dbReference type="NCBI Taxonomy" id="452"/>
    <lineage>
        <taxon>Bacteria</taxon>
        <taxon>Pseudomonadati</taxon>
        <taxon>Pseudomonadota</taxon>
        <taxon>Gammaproteobacteria</taxon>
        <taxon>Legionellales</taxon>
        <taxon>Legionellaceae</taxon>
        <taxon>Legionella</taxon>
    </lineage>
</organism>
<comment type="caution">
    <text evidence="1">The sequence shown here is derived from an EMBL/GenBank/DDBJ whole genome shotgun (WGS) entry which is preliminary data.</text>
</comment>
<dbReference type="InterPro" id="IPR014993">
    <property type="entry name" value="DUF1841"/>
</dbReference>
<accession>A0A0W0YXJ7</accession>
<dbReference type="Pfam" id="PF08897">
    <property type="entry name" value="DUF1841"/>
    <property type="match status" value="1"/>
</dbReference>
<dbReference type="Proteomes" id="UP000054877">
    <property type="component" value="Unassembled WGS sequence"/>
</dbReference>
<protein>
    <recommendedName>
        <fullName evidence="3">DUF1841 domain-containing protein</fullName>
    </recommendedName>
</protein>
<dbReference type="RefSeq" id="WP_058484764.1">
    <property type="nucleotide sequence ID" value="NZ_CAAAII010000004.1"/>
</dbReference>
<name>A0A0W0YXJ7_LEGSP</name>
<proteinExistence type="predicted"/>
<keyword evidence="2" id="KW-1185">Reference proteome</keyword>
<evidence type="ECO:0000313" key="1">
    <source>
        <dbReference type="EMBL" id="KTD61238.1"/>
    </source>
</evidence>
<sequence>MFYGDQIRDTRQFFYTSWHKHRQKQALMPLERQIVAVILDHPEYHAMLDKPMPDNEAAYFPEMGQTNPFLHMGLHLAVRDQLAVDKPTGIADLHRQLLQKYQDALLVEHLIIDQFAECLWNAQRQHSSPDDVAYLAAIKRLV</sequence>
<dbReference type="EMBL" id="LNYX01000034">
    <property type="protein sequence ID" value="KTD61238.1"/>
    <property type="molecule type" value="Genomic_DNA"/>
</dbReference>
<evidence type="ECO:0008006" key="3">
    <source>
        <dbReference type="Google" id="ProtNLM"/>
    </source>
</evidence>
<reference evidence="1 2" key="1">
    <citation type="submission" date="2015-11" db="EMBL/GenBank/DDBJ databases">
        <title>Genomic analysis of 38 Legionella species identifies large and diverse effector repertoires.</title>
        <authorList>
            <person name="Burstein D."/>
            <person name="Amaro F."/>
            <person name="Zusman T."/>
            <person name="Lifshitz Z."/>
            <person name="Cohen O."/>
            <person name="Gilbert J.A."/>
            <person name="Pupko T."/>
            <person name="Shuman H.A."/>
            <person name="Segal G."/>
        </authorList>
    </citation>
    <scope>NUCLEOTIDE SEQUENCE [LARGE SCALE GENOMIC DNA]</scope>
    <source>
        <strain evidence="1 2">Mt.St.Helens-9</strain>
    </source>
</reference>
<gene>
    <name evidence="1" type="ORF">Lspi_2858</name>
</gene>
<dbReference type="PATRIC" id="fig|452.5.peg.3162"/>
<dbReference type="AlphaFoldDB" id="A0A0W0YXJ7"/>